<reference evidence="4 5" key="1">
    <citation type="submission" date="2017-02" db="EMBL/GenBank/DDBJ databases">
        <authorList>
            <person name="Peterson S.W."/>
        </authorList>
    </citation>
    <scope>NUCLEOTIDE SEQUENCE [LARGE SCALE GENOMIC DNA]</scope>
    <source>
        <strain evidence="4 5">DSM 9653</strain>
    </source>
</reference>
<dbReference type="Pfam" id="PF01774">
    <property type="entry name" value="UreD"/>
    <property type="match status" value="1"/>
</dbReference>
<keyword evidence="3" id="KW-0996">Nickel insertion</keyword>
<comment type="function">
    <text evidence="3">Required for maturation of urease via the functional incorporation of the urease nickel metallocenter.</text>
</comment>
<evidence type="ECO:0000313" key="4">
    <source>
        <dbReference type="EMBL" id="SKB84593.1"/>
    </source>
</evidence>
<protein>
    <recommendedName>
        <fullName evidence="3">Urease accessory protein UreD</fullName>
    </recommendedName>
</protein>
<dbReference type="AlphaFoldDB" id="A0A1T5EKR1"/>
<comment type="similarity">
    <text evidence="1 3">Belongs to the UreD family.</text>
</comment>
<organism evidence="4 5">
    <name type="scientific">Bosea thiooxidans</name>
    <dbReference type="NCBI Taxonomy" id="53254"/>
    <lineage>
        <taxon>Bacteria</taxon>
        <taxon>Pseudomonadati</taxon>
        <taxon>Pseudomonadota</taxon>
        <taxon>Alphaproteobacteria</taxon>
        <taxon>Hyphomicrobiales</taxon>
        <taxon>Boseaceae</taxon>
        <taxon>Bosea</taxon>
    </lineage>
</organism>
<dbReference type="GO" id="GO:0016151">
    <property type="term" value="F:nickel cation binding"/>
    <property type="evidence" value="ECO:0007669"/>
    <property type="project" value="UniProtKB-UniRule"/>
</dbReference>
<keyword evidence="2 3" id="KW-0143">Chaperone</keyword>
<dbReference type="HAMAP" id="MF_01384">
    <property type="entry name" value="UreD"/>
    <property type="match status" value="1"/>
</dbReference>
<dbReference type="PANTHER" id="PTHR33643:SF1">
    <property type="entry name" value="UREASE ACCESSORY PROTEIN D"/>
    <property type="match status" value="1"/>
</dbReference>
<name>A0A1T5EKR1_9HYPH</name>
<keyword evidence="3" id="KW-0963">Cytoplasm</keyword>
<evidence type="ECO:0000256" key="1">
    <source>
        <dbReference type="ARBA" id="ARBA00007177"/>
    </source>
</evidence>
<dbReference type="PANTHER" id="PTHR33643">
    <property type="entry name" value="UREASE ACCESSORY PROTEIN D"/>
    <property type="match status" value="1"/>
</dbReference>
<dbReference type="GO" id="GO:0005737">
    <property type="term" value="C:cytoplasm"/>
    <property type="evidence" value="ECO:0007669"/>
    <property type="project" value="UniProtKB-SubCell"/>
</dbReference>
<evidence type="ECO:0000256" key="3">
    <source>
        <dbReference type="HAMAP-Rule" id="MF_01384"/>
    </source>
</evidence>
<evidence type="ECO:0000256" key="2">
    <source>
        <dbReference type="ARBA" id="ARBA00023186"/>
    </source>
</evidence>
<proteinExistence type="inferred from homology"/>
<dbReference type="InterPro" id="IPR002669">
    <property type="entry name" value="UreD"/>
</dbReference>
<accession>A0A1T5EKR1</accession>
<comment type="subcellular location">
    <subcellularLocation>
        <location evidence="3">Cytoplasm</location>
    </subcellularLocation>
</comment>
<evidence type="ECO:0000313" key="5">
    <source>
        <dbReference type="Proteomes" id="UP000190130"/>
    </source>
</evidence>
<gene>
    <name evidence="3" type="primary">ureD</name>
    <name evidence="4" type="ORF">SAMN05660750_02611</name>
</gene>
<sequence length="292" mass="31289">MSGTVVECGEVIEAAGVALRRPAVGPARPQRAEGRARVSFRVGLGATRLERLFQEGCAKIRLPIPIDHADPQAILINTAGGLTGGDRLAAEVDLGPQASACVTTQACERVYRSTGTDAVVENRLRLSAGARLAWLPQETILFDGGRLFRRLEADLVGDAELVAVEAILFGRQAMGETLHSGHLYDRWRVRRDGHLIFADDLRVAGDIAALLAPQPAMAGRRAMATVLFAGAAPERFLEPARSIIGPGGGASAWNGKFLARLVEETGLALRRRLEPLLTLLMGGRALPKVWQL</sequence>
<dbReference type="EMBL" id="FUYX01000006">
    <property type="protein sequence ID" value="SKB84593.1"/>
    <property type="molecule type" value="Genomic_DNA"/>
</dbReference>
<comment type="subunit">
    <text evidence="3">UreD, UreF and UreG form a complex that acts as a GTP-hydrolysis-dependent molecular chaperone, activating the urease apoprotein by helping to assemble the nickel containing metallocenter of UreC. The UreE protein probably delivers the nickel.</text>
</comment>
<dbReference type="Proteomes" id="UP000190130">
    <property type="component" value="Unassembled WGS sequence"/>
</dbReference>